<sequence>MLDSYGRLSKVPETGELEKIDTQWADNRTVIKRVGACLGVELKGGLSAWKRGVRRPGWGAAVGAGGVG</sequence>
<reference evidence="1 2" key="1">
    <citation type="submission" date="2020-08" db="EMBL/GenBank/DDBJ databases">
        <title>Sequencing the genomes of 1000 actinobacteria strains.</title>
        <authorList>
            <person name="Klenk H.-P."/>
        </authorList>
    </citation>
    <scope>NUCLEOTIDE SEQUENCE [LARGE SCALE GENOMIC DNA]</scope>
    <source>
        <strain evidence="1 2">DSM 45859</strain>
    </source>
</reference>
<dbReference type="AlphaFoldDB" id="A0A840ITS9"/>
<keyword evidence="2" id="KW-1185">Reference proteome</keyword>
<dbReference type="EMBL" id="JACHMG010000001">
    <property type="protein sequence ID" value="MBB4684767.1"/>
    <property type="molecule type" value="Genomic_DNA"/>
</dbReference>
<organism evidence="1 2">
    <name type="scientific">Amycolatopsis jiangsuensis</name>
    <dbReference type="NCBI Taxonomy" id="1181879"/>
    <lineage>
        <taxon>Bacteria</taxon>
        <taxon>Bacillati</taxon>
        <taxon>Actinomycetota</taxon>
        <taxon>Actinomycetes</taxon>
        <taxon>Pseudonocardiales</taxon>
        <taxon>Pseudonocardiaceae</taxon>
        <taxon>Amycolatopsis</taxon>
    </lineage>
</organism>
<evidence type="ECO:0000313" key="2">
    <source>
        <dbReference type="Proteomes" id="UP000581769"/>
    </source>
</evidence>
<dbReference type="Proteomes" id="UP000581769">
    <property type="component" value="Unassembled WGS sequence"/>
</dbReference>
<protein>
    <submittedName>
        <fullName evidence="1">Uncharacterized protein</fullName>
    </submittedName>
</protein>
<accession>A0A840ITS9</accession>
<name>A0A840ITS9_9PSEU</name>
<evidence type="ECO:0000313" key="1">
    <source>
        <dbReference type="EMBL" id="MBB4684767.1"/>
    </source>
</evidence>
<proteinExistence type="predicted"/>
<comment type="caution">
    <text evidence="1">The sequence shown here is derived from an EMBL/GenBank/DDBJ whole genome shotgun (WGS) entry which is preliminary data.</text>
</comment>
<gene>
    <name evidence="1" type="ORF">BJY18_002252</name>
</gene>